<keyword evidence="2" id="KW-0521">NADP</keyword>
<gene>
    <name evidence="4" type="ORF">QQZ08_008226</name>
</gene>
<dbReference type="Proteomes" id="UP001498421">
    <property type="component" value="Unassembled WGS sequence"/>
</dbReference>
<evidence type="ECO:0000313" key="4">
    <source>
        <dbReference type="EMBL" id="KAK7425329.1"/>
    </source>
</evidence>
<dbReference type="InterPro" id="IPR002347">
    <property type="entry name" value="SDR_fam"/>
</dbReference>
<name>A0ABR1HX00_9HYPO</name>
<accession>A0ABR1HX00</accession>
<dbReference type="Gene3D" id="3.40.50.720">
    <property type="entry name" value="NAD(P)-binding Rossmann-like Domain"/>
    <property type="match status" value="1"/>
</dbReference>
<comment type="similarity">
    <text evidence="1">Belongs to the short-chain dehydrogenases/reductases (SDR) family.</text>
</comment>
<dbReference type="SUPFAM" id="SSF51735">
    <property type="entry name" value="NAD(P)-binding Rossmann-fold domains"/>
    <property type="match status" value="1"/>
</dbReference>
<dbReference type="EMBL" id="JAZAVK010000084">
    <property type="protein sequence ID" value="KAK7425329.1"/>
    <property type="molecule type" value="Genomic_DNA"/>
</dbReference>
<evidence type="ECO:0000256" key="1">
    <source>
        <dbReference type="ARBA" id="ARBA00006484"/>
    </source>
</evidence>
<proteinExistence type="inferred from homology"/>
<reference evidence="4 5" key="1">
    <citation type="journal article" date="2025" name="Microbiol. Resour. Announc.">
        <title>Draft genome sequences for Neonectria magnoliae and Neonectria punicea, canker pathogens of Liriodendron tulipifera and Acer saccharum in West Virginia.</title>
        <authorList>
            <person name="Petronek H.M."/>
            <person name="Kasson M.T."/>
            <person name="Metheny A.M."/>
            <person name="Stauder C.M."/>
            <person name="Lovett B."/>
            <person name="Lynch S.C."/>
            <person name="Garnas J.R."/>
            <person name="Kasson L.R."/>
            <person name="Stajich J.E."/>
        </authorList>
    </citation>
    <scope>NUCLEOTIDE SEQUENCE [LARGE SCALE GENOMIC DNA]</scope>
    <source>
        <strain evidence="4 5">NRRL 64651</strain>
    </source>
</reference>
<organism evidence="4 5">
    <name type="scientific">Neonectria magnoliae</name>
    <dbReference type="NCBI Taxonomy" id="2732573"/>
    <lineage>
        <taxon>Eukaryota</taxon>
        <taxon>Fungi</taxon>
        <taxon>Dikarya</taxon>
        <taxon>Ascomycota</taxon>
        <taxon>Pezizomycotina</taxon>
        <taxon>Sordariomycetes</taxon>
        <taxon>Hypocreomycetidae</taxon>
        <taxon>Hypocreales</taxon>
        <taxon>Nectriaceae</taxon>
        <taxon>Neonectria</taxon>
    </lineage>
</organism>
<dbReference type="PANTHER" id="PTHR24320:SF282">
    <property type="entry name" value="WW DOMAIN-CONTAINING OXIDOREDUCTASE"/>
    <property type="match status" value="1"/>
</dbReference>
<dbReference type="PANTHER" id="PTHR24320">
    <property type="entry name" value="RETINOL DEHYDROGENASE"/>
    <property type="match status" value="1"/>
</dbReference>
<evidence type="ECO:0000313" key="5">
    <source>
        <dbReference type="Proteomes" id="UP001498421"/>
    </source>
</evidence>
<evidence type="ECO:0000256" key="3">
    <source>
        <dbReference type="ARBA" id="ARBA00023002"/>
    </source>
</evidence>
<keyword evidence="5" id="KW-1185">Reference proteome</keyword>
<protein>
    <submittedName>
        <fullName evidence="4">Uncharacterized protein</fullName>
    </submittedName>
</protein>
<dbReference type="Pfam" id="PF00106">
    <property type="entry name" value="adh_short"/>
    <property type="match status" value="1"/>
</dbReference>
<keyword evidence="3" id="KW-0560">Oxidoreductase</keyword>
<dbReference type="InterPro" id="IPR036291">
    <property type="entry name" value="NAD(P)-bd_dom_sf"/>
</dbReference>
<sequence>MGAWSETKAVNEIKETIPDANVQFLPLDLSSFASIRDAANMVLATSKRLDILMNNAGIMAVLADVTKENYEIHFGTNCMGYTLLTKLLLPLLEKTAAA</sequence>
<comment type="caution">
    <text evidence="4">The sequence shown here is derived from an EMBL/GenBank/DDBJ whole genome shotgun (WGS) entry which is preliminary data.</text>
</comment>
<evidence type="ECO:0000256" key="2">
    <source>
        <dbReference type="ARBA" id="ARBA00022857"/>
    </source>
</evidence>